<organism evidence="1 2">
    <name type="scientific">Oesophagostomum dentatum</name>
    <name type="common">Nodular worm</name>
    <dbReference type="NCBI Taxonomy" id="61180"/>
    <lineage>
        <taxon>Eukaryota</taxon>
        <taxon>Metazoa</taxon>
        <taxon>Ecdysozoa</taxon>
        <taxon>Nematoda</taxon>
        <taxon>Chromadorea</taxon>
        <taxon>Rhabditida</taxon>
        <taxon>Rhabditina</taxon>
        <taxon>Rhabditomorpha</taxon>
        <taxon>Strongyloidea</taxon>
        <taxon>Strongylidae</taxon>
        <taxon>Oesophagostomum</taxon>
    </lineage>
</organism>
<reference evidence="1 2" key="1">
    <citation type="submission" date="2014-03" db="EMBL/GenBank/DDBJ databases">
        <title>Draft genome of the hookworm Oesophagostomum dentatum.</title>
        <authorList>
            <person name="Mitreva M."/>
        </authorList>
    </citation>
    <scope>NUCLEOTIDE SEQUENCE [LARGE SCALE GENOMIC DNA]</scope>
    <source>
        <strain evidence="1 2">OD-Hann</strain>
    </source>
</reference>
<accession>A0A0B1T749</accession>
<sequence>MSPTDAEDFNNFYDENFRLSRGRWRKHGKAVRDDMFITKTLCDLENALSRRCKDRLNTDRSDGLCPNVPYSLNKRNRWNKITAASLLEAQPENFPEALVVNRTDVPLNGESSVYNGGVTARNNWKQGSPNKSTITSVNVMEDSVMKTLSTGGRRKPLSYFNKEIRYLRDMDKKEIEPGRIHYNITVVDPTAHPANKKSRRTNKRCTAVEADFSEYVDREPIIEEVNEDAEEYAGSDTEKNFRRLTLGDYINLPENVPRHTHSQTDSQASEGYHLTKGTSLTPSTLVDISDATKASHTFEVIETNVTGKAAPFDLEQILSTVPTRFIISRFGPERVSITSPSYTKPMFVVFFEELKDRGILRVRINTNSQYPLEESRDDLVELIENTREHGFTTLFAELLEFITSPERKEPGEPEKNARTFRLSRNFSADVNSTITAPLAIHSTVEDQLAYLNEYYIKDGSEASTAEPSGETSYPTVCSTCRSPEKTDMFASTKGMMCRECVADFMMRQLRLRNFPLEIPVIVPSGASPLELLSAVLPMPVMHFLIKHDHLCHLLIYSLPTLVDVPKQQNNIK</sequence>
<evidence type="ECO:0000313" key="1">
    <source>
        <dbReference type="EMBL" id="KHJ93398.1"/>
    </source>
</evidence>
<proteinExistence type="predicted"/>
<dbReference type="EMBL" id="KN550789">
    <property type="protein sequence ID" value="KHJ93398.1"/>
    <property type="molecule type" value="Genomic_DNA"/>
</dbReference>
<dbReference type="AlphaFoldDB" id="A0A0B1T749"/>
<dbReference type="PANTHER" id="PTHR31063:SF4">
    <property type="entry name" value="IBR DOMAIN-CONTAINING PROTEIN"/>
    <property type="match status" value="1"/>
</dbReference>
<protein>
    <submittedName>
        <fullName evidence="1">Uncharacterized protein</fullName>
    </submittedName>
</protein>
<dbReference type="OrthoDB" id="5875351at2759"/>
<dbReference type="Proteomes" id="UP000053660">
    <property type="component" value="Unassembled WGS sequence"/>
</dbReference>
<gene>
    <name evidence="1" type="ORF">OESDEN_06695</name>
</gene>
<evidence type="ECO:0000313" key="2">
    <source>
        <dbReference type="Proteomes" id="UP000053660"/>
    </source>
</evidence>
<keyword evidence="2" id="KW-1185">Reference proteome</keyword>
<dbReference type="PANTHER" id="PTHR31063">
    <property type="entry name" value="PROTEIN CBG08668"/>
    <property type="match status" value="1"/>
</dbReference>
<name>A0A0B1T749_OESDE</name>